<keyword evidence="3" id="KW-1185">Reference proteome</keyword>
<protein>
    <submittedName>
        <fullName evidence="2">Uncharacterized protein</fullName>
    </submittedName>
</protein>
<dbReference type="RefSeq" id="WP_133904395.1">
    <property type="nucleotide sequence ID" value="NZ_SOCP01000007.1"/>
</dbReference>
<dbReference type="AlphaFoldDB" id="A0A4R7VJR4"/>
<dbReference type="Proteomes" id="UP000294927">
    <property type="component" value="Unassembled WGS sequence"/>
</dbReference>
<accession>A0A4R7VJR4</accession>
<name>A0A4R7VJR4_9PSEU</name>
<dbReference type="EMBL" id="SOCP01000007">
    <property type="protein sequence ID" value="TDV49684.1"/>
    <property type="molecule type" value="Genomic_DNA"/>
</dbReference>
<comment type="caution">
    <text evidence="2">The sequence shown here is derived from an EMBL/GenBank/DDBJ whole genome shotgun (WGS) entry which is preliminary data.</text>
</comment>
<organism evidence="2 3">
    <name type="scientific">Actinophytocola oryzae</name>
    <dbReference type="NCBI Taxonomy" id="502181"/>
    <lineage>
        <taxon>Bacteria</taxon>
        <taxon>Bacillati</taxon>
        <taxon>Actinomycetota</taxon>
        <taxon>Actinomycetes</taxon>
        <taxon>Pseudonocardiales</taxon>
        <taxon>Pseudonocardiaceae</taxon>
    </lineage>
</organism>
<dbReference type="OrthoDB" id="9936873at2"/>
<evidence type="ECO:0000256" key="1">
    <source>
        <dbReference type="SAM" id="SignalP"/>
    </source>
</evidence>
<proteinExistence type="predicted"/>
<evidence type="ECO:0000313" key="3">
    <source>
        <dbReference type="Proteomes" id="UP000294927"/>
    </source>
</evidence>
<gene>
    <name evidence="2" type="ORF">CLV71_10723</name>
</gene>
<reference evidence="2 3" key="1">
    <citation type="submission" date="2019-03" db="EMBL/GenBank/DDBJ databases">
        <title>Genomic Encyclopedia of Archaeal and Bacterial Type Strains, Phase II (KMG-II): from individual species to whole genera.</title>
        <authorList>
            <person name="Goeker M."/>
        </authorList>
    </citation>
    <scope>NUCLEOTIDE SEQUENCE [LARGE SCALE GENOMIC DNA]</scope>
    <source>
        <strain evidence="2 3">DSM 45499</strain>
    </source>
</reference>
<feature type="chain" id="PRO_5038864744" evidence="1">
    <location>
        <begin position="25"/>
        <end position="100"/>
    </location>
</feature>
<sequence>MRNLGKPVLVAVFTAGLALLGAMGATVSSAAAETTSAVESVAGQAPASTAAETYMGSTRDLAACHSTGLWYVTNGYATYYYCKEYYDAATGRWYALYIGV</sequence>
<feature type="signal peptide" evidence="1">
    <location>
        <begin position="1"/>
        <end position="24"/>
    </location>
</feature>
<keyword evidence="1" id="KW-0732">Signal</keyword>
<evidence type="ECO:0000313" key="2">
    <source>
        <dbReference type="EMBL" id="TDV49684.1"/>
    </source>
</evidence>